<evidence type="ECO:0000313" key="2">
    <source>
        <dbReference type="Proteomes" id="UP001203036"/>
    </source>
</evidence>
<protein>
    <submittedName>
        <fullName evidence="1">ABC transporter substrate-binding protein</fullName>
    </submittedName>
</protein>
<evidence type="ECO:0000313" key="1">
    <source>
        <dbReference type="EMBL" id="MCM2562987.1"/>
    </source>
</evidence>
<accession>A0ACC5ZXC8</accession>
<dbReference type="Proteomes" id="UP001203036">
    <property type="component" value="Unassembled WGS sequence"/>
</dbReference>
<proteinExistence type="predicted"/>
<reference evidence="1" key="1">
    <citation type="submission" date="2022-06" db="EMBL/GenBank/DDBJ databases">
        <title>Lutimaribacter sp. EGI FJ00013, a novel bacterium isolated from a salt lake sediment enrichment.</title>
        <authorList>
            <person name="Gao L."/>
            <person name="Fang B.-Z."/>
            <person name="Li W.-J."/>
        </authorList>
    </citation>
    <scope>NUCLEOTIDE SEQUENCE</scope>
    <source>
        <strain evidence="1">EGI FJ00013</strain>
    </source>
</reference>
<sequence length="294" mass="30806">MLVALVVTGAAALAIGAGSGGLRASAPEETLSAPDAPSRDAPKTVVSLNLCTDQLAMMLAAPGQLAAVTALAANPRTSAMAEKAADLPVIHGRAEEVYLMAPDLVLAGRFTDRATVDMLRRLGLRVEEFNPAYALSDIPDRLARMGDLLGRPDRAEALIDRFNADLAALRHDNKGPRAALYYANGYTSGDTSLAGQILRAAGFENIATEMGFGAIGALPLEMLAMAAPDVVVTGNPYPGASRAEAVMEHPVVTALKRGRVNGTVTDRDWVCGTPHALRAVTAMADLRRRVEAAR</sequence>
<keyword evidence="2" id="KW-1185">Reference proteome</keyword>
<organism evidence="1 2">
    <name type="scientific">Lutimaribacter degradans</name>
    <dbReference type="NCBI Taxonomy" id="2945989"/>
    <lineage>
        <taxon>Bacteria</taxon>
        <taxon>Pseudomonadati</taxon>
        <taxon>Pseudomonadota</taxon>
        <taxon>Alphaproteobacteria</taxon>
        <taxon>Rhodobacterales</taxon>
        <taxon>Roseobacteraceae</taxon>
        <taxon>Lutimaribacter</taxon>
    </lineage>
</organism>
<gene>
    <name evidence="1" type="ORF">M8744_12605</name>
</gene>
<dbReference type="EMBL" id="JAMQGO010000008">
    <property type="protein sequence ID" value="MCM2562987.1"/>
    <property type="molecule type" value="Genomic_DNA"/>
</dbReference>
<comment type="caution">
    <text evidence="1">The sequence shown here is derived from an EMBL/GenBank/DDBJ whole genome shotgun (WGS) entry which is preliminary data.</text>
</comment>
<name>A0ACC5ZXC8_9RHOB</name>